<keyword evidence="2" id="KW-0547">Nucleotide-binding</keyword>
<evidence type="ECO:0000313" key="3">
    <source>
        <dbReference type="Proteomes" id="UP000820669"/>
    </source>
</evidence>
<dbReference type="SUPFAM" id="SSF52540">
    <property type="entry name" value="P-loop containing nucleoside triphosphate hydrolases"/>
    <property type="match status" value="1"/>
</dbReference>
<accession>A0ABX1S2H5</accession>
<dbReference type="PANTHER" id="PTHR30121:SF6">
    <property type="entry name" value="SLR6007 PROTEIN"/>
    <property type="match status" value="1"/>
</dbReference>
<dbReference type="Gene3D" id="3.40.50.300">
    <property type="entry name" value="P-loop containing nucleotide triphosphate hydrolases"/>
    <property type="match status" value="1"/>
</dbReference>
<protein>
    <submittedName>
        <fullName evidence="2">ATP-binding protein</fullName>
    </submittedName>
</protein>
<organism evidence="2 3">
    <name type="scientific">Pseudonocardia acidicola</name>
    <dbReference type="NCBI Taxonomy" id="2724939"/>
    <lineage>
        <taxon>Bacteria</taxon>
        <taxon>Bacillati</taxon>
        <taxon>Actinomycetota</taxon>
        <taxon>Actinomycetes</taxon>
        <taxon>Pseudonocardiales</taxon>
        <taxon>Pseudonocardiaceae</taxon>
        <taxon>Pseudonocardia</taxon>
    </lineage>
</organism>
<sequence>MPRRTVPEQPATSVGRVVGTEDSTPLQFSVAVAEDAYLQLDDVVVTVRAVPGLRPVMTSGVVTQVRARHEGASFGSDVFLIADGVLPAQVQEIAEVTTTRVEPECYVPPRPGELARRATGDERAQALYFDQMEKKVAVGLGRDGDPIYVNLDFLDGTRGGHVSISGISGVATKTSFALFLLYSIFTGGALGRRALNAKALVFSVKGEDLLFLDHANTRLDDELRADYARLDLAAAPFASAGFFAPPTPDDLSGRPYVSGRTSGVAAFWWTLYEFCHDELLAYVFADAEDERNQYTMVIHQVAARLRREAVETGDGGAVAIEGQVLRTYDHLVDFISDQLTDEDTRRDWAGPVTGVGTINAFLRRLRSSLKPLRTIVRGDLPDTPSRRVSTENQQVTVVDLHNLPERAQRFVVGVVLASETARKEAAGAGGLLFTMIDELNKYAPREGSSPIKEVLLDIAERGRSLGIILVGAQQTASEVERRIVSNSSIKIVGRLDPAEAGRPEYGFLPPSQRARATLAKPGTMFVSQPEIPVPLAVEFPFPAWATRLSESAGSPSTSNGAARRDAFARLPVADDPPPF</sequence>
<feature type="region of interest" description="Disordered" evidence="1">
    <location>
        <begin position="549"/>
        <end position="579"/>
    </location>
</feature>
<dbReference type="GO" id="GO:0005524">
    <property type="term" value="F:ATP binding"/>
    <property type="evidence" value="ECO:0007669"/>
    <property type="project" value="UniProtKB-KW"/>
</dbReference>
<dbReference type="InterPro" id="IPR027417">
    <property type="entry name" value="P-loop_NTPase"/>
</dbReference>
<dbReference type="PANTHER" id="PTHR30121">
    <property type="entry name" value="UNCHARACTERIZED PROTEIN YJGR-RELATED"/>
    <property type="match status" value="1"/>
</dbReference>
<dbReference type="InterPro" id="IPR051162">
    <property type="entry name" value="T4SS_component"/>
</dbReference>
<name>A0ABX1S2H5_9PSEU</name>
<feature type="compositionally biased region" description="Polar residues" evidence="1">
    <location>
        <begin position="549"/>
        <end position="560"/>
    </location>
</feature>
<keyword evidence="3" id="KW-1185">Reference proteome</keyword>
<comment type="caution">
    <text evidence="2">The sequence shown here is derived from an EMBL/GenBank/DDBJ whole genome shotgun (WGS) entry which is preliminary data.</text>
</comment>
<reference evidence="2 3" key="1">
    <citation type="submission" date="2020-04" db="EMBL/GenBank/DDBJ databases">
        <authorList>
            <person name="Klaysubun C."/>
            <person name="Duangmal K."/>
            <person name="Lipun K."/>
        </authorList>
    </citation>
    <scope>NUCLEOTIDE SEQUENCE [LARGE SCALE GENOMIC DNA]</scope>
    <source>
        <strain evidence="2 3">K10HN5</strain>
    </source>
</reference>
<evidence type="ECO:0000256" key="1">
    <source>
        <dbReference type="SAM" id="MobiDB-lite"/>
    </source>
</evidence>
<proteinExistence type="predicted"/>
<keyword evidence="2" id="KW-0067">ATP-binding</keyword>
<evidence type="ECO:0000313" key="2">
    <source>
        <dbReference type="EMBL" id="NMH95753.1"/>
    </source>
</evidence>
<gene>
    <name evidence="2" type="ORF">HF526_00200</name>
</gene>
<dbReference type="EMBL" id="JAAXLA010000001">
    <property type="protein sequence ID" value="NMH95753.1"/>
    <property type="molecule type" value="Genomic_DNA"/>
</dbReference>
<dbReference type="Proteomes" id="UP000820669">
    <property type="component" value="Unassembled WGS sequence"/>
</dbReference>